<proteinExistence type="predicted"/>
<sequence length="118" mass="13168">MADFENLISVENRVIGNSDKMKLTRVTSYDAAVIREAAHYEREFGDNGFSDKRDHRVIGEIPLIEFLDMQTEAQKAGDTLSGKDLKKWLAEHPEFMTVTRVNCANANAAGTGPLIIIK</sequence>
<comment type="caution">
    <text evidence="1">The sequence shown here is derived from an EMBL/GenBank/DDBJ whole genome shotgun (WGS) entry which is preliminary data.</text>
</comment>
<dbReference type="RefSeq" id="WP_371384956.1">
    <property type="nucleotide sequence ID" value="NZ_JBGLYH010000002.1"/>
</dbReference>
<dbReference type="EMBL" id="JBGLYH010000002">
    <property type="protein sequence ID" value="MEZ7195405.1"/>
    <property type="molecule type" value="Genomic_DNA"/>
</dbReference>
<organism evidence="1 2">
    <name type="scientific">Pseudodesulfovibrio karagichevae</name>
    <dbReference type="NCBI Taxonomy" id="3239305"/>
    <lineage>
        <taxon>Bacteria</taxon>
        <taxon>Pseudomonadati</taxon>
        <taxon>Thermodesulfobacteriota</taxon>
        <taxon>Desulfovibrionia</taxon>
        <taxon>Desulfovibrionales</taxon>
        <taxon>Desulfovibrionaceae</taxon>
    </lineage>
</organism>
<keyword evidence="2" id="KW-1185">Reference proteome</keyword>
<reference evidence="1 2" key="1">
    <citation type="submission" date="2024-08" db="EMBL/GenBank/DDBJ databases">
        <title>Sulfate-reducing bacteria isolated from formation water of the oil field in Kazakhstan and description of Pseudodesulfovibrio sp.</title>
        <authorList>
            <person name="Bidzhieva S.K."/>
            <person name="Tourova T.P."/>
            <person name="Grouzdev D.S."/>
            <person name="Beletsky A.V."/>
            <person name="Sokolova D.S."/>
            <person name="Samigullina S.R."/>
            <person name="Poltaraus A.B."/>
            <person name="Avtukh A.N."/>
            <person name="Tereshina V.M."/>
            <person name="Zhaparov N.S."/>
            <person name="Mardanov A.V."/>
            <person name="Nazina T.N."/>
        </authorList>
    </citation>
    <scope>NUCLEOTIDE SEQUENCE [LARGE SCALE GENOMIC DNA]</scope>
    <source>
        <strain evidence="1 2">9FUS</strain>
    </source>
</reference>
<name>A0ABV4JY76_9BACT</name>
<dbReference type="Proteomes" id="UP001568698">
    <property type="component" value="Unassembled WGS sequence"/>
</dbReference>
<evidence type="ECO:0000313" key="2">
    <source>
        <dbReference type="Proteomes" id="UP001568698"/>
    </source>
</evidence>
<gene>
    <name evidence="1" type="ORF">AB6M95_01475</name>
</gene>
<protein>
    <submittedName>
        <fullName evidence="1">Uncharacterized protein</fullName>
    </submittedName>
</protein>
<accession>A0ABV4JY76</accession>
<evidence type="ECO:0000313" key="1">
    <source>
        <dbReference type="EMBL" id="MEZ7195405.1"/>
    </source>
</evidence>